<dbReference type="AlphaFoldDB" id="A0AAP2DAB3"/>
<organism evidence="1 2">
    <name type="scientific">Dawidia soli</name>
    <dbReference type="NCBI Taxonomy" id="2782352"/>
    <lineage>
        <taxon>Bacteria</taxon>
        <taxon>Pseudomonadati</taxon>
        <taxon>Bacteroidota</taxon>
        <taxon>Cytophagia</taxon>
        <taxon>Cytophagales</taxon>
        <taxon>Chryseotaleaceae</taxon>
        <taxon>Dawidia</taxon>
    </lineage>
</organism>
<evidence type="ECO:0000313" key="2">
    <source>
        <dbReference type="Proteomes" id="UP001319180"/>
    </source>
</evidence>
<dbReference type="Proteomes" id="UP001319180">
    <property type="component" value="Unassembled WGS sequence"/>
</dbReference>
<evidence type="ECO:0000313" key="1">
    <source>
        <dbReference type="EMBL" id="MBT1686940.1"/>
    </source>
</evidence>
<sequence length="344" mass="38870">MLRFKQLWQVDFTHQYYTVRPYQPFRVFPTHTTAQQMQAYGLLQKASARGFFIASKARDAATDLEYLLDKPVTLVFTITCDDPLLLNYSDLAVENTEQSFLLGNQHAAKDGTLHLHTGVRLSAADLVIPVTGYNDLDIHFKPDDSIACYRRNQVSSEPPFYTGTYEAFRTSQAFDTLLDLPAFSIRRTDLSALLHFYAWTSPTRNIFAILEMTLTPSMAAAATPTHYAVNIGARAISWRYNIIEKPQRSFSDFIVYAGKRVLSLKPITTRTLADGTTAVILEPVDPILLAETYETPFEVEFNQTDSKAGKLSARRRLGLPIPDIERIKISAQYASAYSDMYIHI</sequence>
<proteinExistence type="predicted"/>
<accession>A0AAP2DAB3</accession>
<comment type="caution">
    <text evidence="1">The sequence shown here is derived from an EMBL/GenBank/DDBJ whole genome shotgun (WGS) entry which is preliminary data.</text>
</comment>
<dbReference type="EMBL" id="JAHESC010000012">
    <property type="protein sequence ID" value="MBT1686940.1"/>
    <property type="molecule type" value="Genomic_DNA"/>
</dbReference>
<name>A0AAP2DAB3_9BACT</name>
<dbReference type="RefSeq" id="WP_254090175.1">
    <property type="nucleotide sequence ID" value="NZ_JAHESC010000012.1"/>
</dbReference>
<reference evidence="1 2" key="1">
    <citation type="submission" date="2021-05" db="EMBL/GenBank/DDBJ databases">
        <title>A Polyphasic approach of four new species of the genus Ohtaekwangia: Ohtaekwangia histidinii sp. nov., Ohtaekwangia cretensis sp. nov., Ohtaekwangia indiensis sp. nov., Ohtaekwangia reichenbachii sp. nov. from diverse environment.</title>
        <authorList>
            <person name="Octaviana S."/>
        </authorList>
    </citation>
    <scope>NUCLEOTIDE SEQUENCE [LARGE SCALE GENOMIC DNA]</scope>
    <source>
        <strain evidence="1 2">PWU37</strain>
    </source>
</reference>
<keyword evidence="2" id="KW-1185">Reference proteome</keyword>
<protein>
    <submittedName>
        <fullName evidence="1">Uncharacterized protein</fullName>
    </submittedName>
</protein>
<gene>
    <name evidence="1" type="ORF">KK078_10245</name>
</gene>